<name>A0ABW3RW31_9BACL</name>
<organism evidence="9 10">
    <name type="scientific">Paenibacillus puldeungensis</name>
    <dbReference type="NCBI Taxonomy" id="696536"/>
    <lineage>
        <taxon>Bacteria</taxon>
        <taxon>Bacillati</taxon>
        <taxon>Bacillota</taxon>
        <taxon>Bacilli</taxon>
        <taxon>Bacillales</taxon>
        <taxon>Paenibacillaceae</taxon>
        <taxon>Paenibacillus</taxon>
    </lineage>
</organism>
<evidence type="ECO:0000313" key="10">
    <source>
        <dbReference type="Proteomes" id="UP001597262"/>
    </source>
</evidence>
<dbReference type="Pfam" id="PF01758">
    <property type="entry name" value="SBF"/>
    <property type="match status" value="1"/>
</dbReference>
<evidence type="ECO:0000256" key="5">
    <source>
        <dbReference type="ARBA" id="ARBA00022692"/>
    </source>
</evidence>
<accession>A0ABW3RW31</accession>
<feature type="transmembrane region" description="Helical" evidence="8">
    <location>
        <begin position="98"/>
        <end position="120"/>
    </location>
</feature>
<feature type="transmembrane region" description="Helical" evidence="8">
    <location>
        <begin position="39"/>
        <end position="60"/>
    </location>
</feature>
<evidence type="ECO:0000256" key="4">
    <source>
        <dbReference type="ARBA" id="ARBA00022475"/>
    </source>
</evidence>
<dbReference type="InterPro" id="IPR038770">
    <property type="entry name" value="Na+/solute_symporter_sf"/>
</dbReference>
<comment type="subcellular location">
    <subcellularLocation>
        <location evidence="1">Cell membrane</location>
        <topology evidence="1">Multi-pass membrane protein</topology>
    </subcellularLocation>
</comment>
<evidence type="ECO:0000256" key="1">
    <source>
        <dbReference type="ARBA" id="ARBA00004651"/>
    </source>
</evidence>
<comment type="similarity">
    <text evidence="2">Belongs to the arsenical resistance-3 (ACR3) (TC 2.A.59) family.</text>
</comment>
<dbReference type="EMBL" id="JBHTLM010000004">
    <property type="protein sequence ID" value="MFD1176095.1"/>
    <property type="molecule type" value="Genomic_DNA"/>
</dbReference>
<feature type="transmembrane region" description="Helical" evidence="8">
    <location>
        <begin position="167"/>
        <end position="186"/>
    </location>
</feature>
<dbReference type="Proteomes" id="UP001597262">
    <property type="component" value="Unassembled WGS sequence"/>
</dbReference>
<feature type="transmembrane region" description="Helical" evidence="8">
    <location>
        <begin position="226"/>
        <end position="242"/>
    </location>
</feature>
<dbReference type="PANTHER" id="PTHR43057">
    <property type="entry name" value="ARSENITE EFFLUX TRANSPORTER"/>
    <property type="match status" value="1"/>
</dbReference>
<evidence type="ECO:0000256" key="7">
    <source>
        <dbReference type="ARBA" id="ARBA00023136"/>
    </source>
</evidence>
<comment type="caution">
    <text evidence="9">The sequence shown here is derived from an EMBL/GenBank/DDBJ whole genome shotgun (WGS) entry which is preliminary data.</text>
</comment>
<protein>
    <submittedName>
        <fullName evidence="9">Arsenic resistance protein</fullName>
    </submittedName>
</protein>
<dbReference type="RefSeq" id="WP_379318125.1">
    <property type="nucleotide sequence ID" value="NZ_JBHTLM010000004.1"/>
</dbReference>
<dbReference type="Gene3D" id="1.20.1530.20">
    <property type="match status" value="1"/>
</dbReference>
<sequence length="331" mass="36162">MLSLESMEKNQIGVYAAALISGAAIGLVSPAIGLFLEHAISLMIAFLLFSMFCQIPFLNLREALSNGRFMGALLLVNFVLIPVLVYILILVFPQPSPVLLGVCLVLLSPCIDYVIVFTHLGKGNEKLILASTPILFVVQMIMLPFYLWLFLGPEAAEIVKIGPFVEAFIFLIIVPLLLALAAQFWAKKSAKGSKPLALTAWLPVPFMALVLFIVIASQIGRVYEDFSVIIAVIPIYVLFHIITPFISRSVSSLFRIGPKDGRALIFSAGTRNSLVVLPLALTLPEEMAAIAAAVVVTQTVVELIAELVYIRCVPRSAAHWTSWRSQGNKKV</sequence>
<feature type="transmembrane region" description="Helical" evidence="8">
    <location>
        <begin position="12"/>
        <end position="33"/>
    </location>
</feature>
<evidence type="ECO:0000256" key="3">
    <source>
        <dbReference type="ARBA" id="ARBA00022448"/>
    </source>
</evidence>
<keyword evidence="4" id="KW-1003">Cell membrane</keyword>
<keyword evidence="10" id="KW-1185">Reference proteome</keyword>
<keyword evidence="6 8" id="KW-1133">Transmembrane helix</keyword>
<dbReference type="PANTHER" id="PTHR43057:SF1">
    <property type="entry name" value="ARSENICAL-RESISTANCE PROTEIN 3"/>
    <property type="match status" value="1"/>
</dbReference>
<reference evidence="10" key="1">
    <citation type="journal article" date="2019" name="Int. J. Syst. Evol. Microbiol.">
        <title>The Global Catalogue of Microorganisms (GCM) 10K type strain sequencing project: providing services to taxonomists for standard genome sequencing and annotation.</title>
        <authorList>
            <consortium name="The Broad Institute Genomics Platform"/>
            <consortium name="The Broad Institute Genome Sequencing Center for Infectious Disease"/>
            <person name="Wu L."/>
            <person name="Ma J."/>
        </authorList>
    </citation>
    <scope>NUCLEOTIDE SEQUENCE [LARGE SCALE GENOMIC DNA]</scope>
    <source>
        <strain evidence="10">CCUG 59189</strain>
    </source>
</reference>
<evidence type="ECO:0000313" key="9">
    <source>
        <dbReference type="EMBL" id="MFD1176095.1"/>
    </source>
</evidence>
<evidence type="ECO:0000256" key="6">
    <source>
        <dbReference type="ARBA" id="ARBA00022989"/>
    </source>
</evidence>
<keyword evidence="7 8" id="KW-0472">Membrane</keyword>
<feature type="transmembrane region" description="Helical" evidence="8">
    <location>
        <begin position="198"/>
        <end position="220"/>
    </location>
</feature>
<dbReference type="InterPro" id="IPR002657">
    <property type="entry name" value="BilAc:Na_symport/Acr3"/>
</dbReference>
<keyword evidence="3" id="KW-0813">Transport</keyword>
<evidence type="ECO:0000256" key="2">
    <source>
        <dbReference type="ARBA" id="ARBA00010110"/>
    </source>
</evidence>
<proteinExistence type="inferred from homology"/>
<feature type="transmembrane region" description="Helical" evidence="8">
    <location>
        <begin position="127"/>
        <end position="147"/>
    </location>
</feature>
<gene>
    <name evidence="9" type="ORF">ACFQ3W_07260</name>
</gene>
<evidence type="ECO:0000256" key="8">
    <source>
        <dbReference type="SAM" id="Phobius"/>
    </source>
</evidence>
<dbReference type="InterPro" id="IPR004706">
    <property type="entry name" value="Arsenical-R_Acr3"/>
</dbReference>
<feature type="transmembrane region" description="Helical" evidence="8">
    <location>
        <begin position="72"/>
        <end position="92"/>
    </location>
</feature>
<keyword evidence="5 8" id="KW-0812">Transmembrane</keyword>